<protein>
    <submittedName>
        <fullName evidence="7">DMT family transporter</fullName>
    </submittedName>
</protein>
<reference evidence="7" key="1">
    <citation type="submission" date="2018-05" db="EMBL/GenBank/DDBJ databases">
        <authorList>
            <consortium name="PulseNet: The National Subtyping Network for Foodborne Disease Surveillance"/>
            <person name="Tarr C.L."/>
            <person name="Trees E."/>
            <person name="Katz L.S."/>
            <person name="Carleton-Romer H.A."/>
            <person name="Stroika S."/>
            <person name="Kucerova Z."/>
            <person name="Roache K.F."/>
            <person name="Sabol A.L."/>
            <person name="Besser J."/>
            <person name="Gerner-Smidt P."/>
        </authorList>
    </citation>
    <scope>NUCLEOTIDE SEQUENCE</scope>
    <source>
        <strain evidence="7">2014D-0197</strain>
    </source>
</reference>
<feature type="transmembrane region" description="Helical" evidence="5">
    <location>
        <begin position="41"/>
        <end position="58"/>
    </location>
</feature>
<dbReference type="Pfam" id="PF00892">
    <property type="entry name" value="EamA"/>
    <property type="match status" value="1"/>
</dbReference>
<feature type="transmembrane region" description="Helical" evidence="5">
    <location>
        <begin position="12"/>
        <end position="29"/>
    </location>
</feature>
<dbReference type="InterPro" id="IPR000620">
    <property type="entry name" value="EamA_dom"/>
</dbReference>
<evidence type="ECO:0000256" key="5">
    <source>
        <dbReference type="SAM" id="Phobius"/>
    </source>
</evidence>
<dbReference type="EMBL" id="AACCXK010000004">
    <property type="protein sequence ID" value="EAK0452604.1"/>
    <property type="molecule type" value="Genomic_DNA"/>
</dbReference>
<evidence type="ECO:0000313" key="7">
    <source>
        <dbReference type="EMBL" id="EAK0452604.1"/>
    </source>
</evidence>
<dbReference type="GO" id="GO:0016020">
    <property type="term" value="C:membrane"/>
    <property type="evidence" value="ECO:0007669"/>
    <property type="project" value="UniProtKB-SubCell"/>
</dbReference>
<gene>
    <name evidence="7" type="ORF">AAH17_02895</name>
</gene>
<feature type="transmembrane region" description="Helical" evidence="5">
    <location>
        <begin position="93"/>
        <end position="117"/>
    </location>
</feature>
<evidence type="ECO:0000259" key="6">
    <source>
        <dbReference type="Pfam" id="PF00892"/>
    </source>
</evidence>
<feature type="transmembrane region" description="Helical" evidence="5">
    <location>
        <begin position="179"/>
        <end position="201"/>
    </location>
</feature>
<feature type="transmembrane region" description="Helical" evidence="5">
    <location>
        <begin position="221"/>
        <end position="238"/>
    </location>
</feature>
<keyword evidence="4 5" id="KW-0472">Membrane</keyword>
<feature type="transmembrane region" description="Helical" evidence="5">
    <location>
        <begin position="276"/>
        <end position="293"/>
    </location>
</feature>
<feature type="transmembrane region" description="Helical" evidence="5">
    <location>
        <begin position="250"/>
        <end position="270"/>
    </location>
</feature>
<dbReference type="PANTHER" id="PTHR22911">
    <property type="entry name" value="ACYL-MALONYL CONDENSING ENZYME-RELATED"/>
    <property type="match status" value="1"/>
</dbReference>
<sequence>MYNHFLMRHLGIYYMLVASICFAATGAFAKMLSSDMSSIEVVFFRNLVGFILIIIALYKKPLHQKGGRPFLLIFRGVIGTLGLLAFFCNIANINLAAAFTFSKTSPIFTALLAAFIFKEKLSSKGWFAIFIGFLGILFIIQPNLGVSKNDLIGLLSGIGAALAYTSIRELRKYYNTGVIVLSFMIFGTFIPLLCMILAEFYTVSYLDFMLAPFIMPDTKGWIFIALMGICGTWFQIYMTKAYAASRKAGAVAAVSYSDVVFSMIFGLMLGDSFPNFIVFCGIALIVLGGVLVAKEK</sequence>
<dbReference type="RefSeq" id="WP_152789294.1">
    <property type="nucleotide sequence ID" value="NZ_AACKKR020000021.1"/>
</dbReference>
<evidence type="ECO:0000256" key="1">
    <source>
        <dbReference type="ARBA" id="ARBA00004141"/>
    </source>
</evidence>
<feature type="transmembrane region" description="Helical" evidence="5">
    <location>
        <begin position="126"/>
        <end position="145"/>
    </location>
</feature>
<accession>A0A5L4IKB4</accession>
<dbReference type="PANTHER" id="PTHR22911:SF6">
    <property type="entry name" value="SOLUTE CARRIER FAMILY 35 MEMBER G1"/>
    <property type="match status" value="1"/>
</dbReference>
<dbReference type="AlphaFoldDB" id="A0A5L4IKB4"/>
<feature type="transmembrane region" description="Helical" evidence="5">
    <location>
        <begin position="70"/>
        <end position="87"/>
    </location>
</feature>
<comment type="caution">
    <text evidence="7">The sequence shown here is derived from an EMBL/GenBank/DDBJ whole genome shotgun (WGS) entry which is preliminary data.</text>
</comment>
<keyword evidence="2 5" id="KW-0812">Transmembrane</keyword>
<evidence type="ECO:0000256" key="3">
    <source>
        <dbReference type="ARBA" id="ARBA00022989"/>
    </source>
</evidence>
<dbReference type="SUPFAM" id="SSF103481">
    <property type="entry name" value="Multidrug resistance efflux transporter EmrE"/>
    <property type="match status" value="2"/>
</dbReference>
<evidence type="ECO:0000256" key="4">
    <source>
        <dbReference type="ARBA" id="ARBA00023136"/>
    </source>
</evidence>
<comment type="subcellular location">
    <subcellularLocation>
        <location evidence="1">Membrane</location>
        <topology evidence="1">Multi-pass membrane protein</topology>
    </subcellularLocation>
</comment>
<proteinExistence type="predicted"/>
<feature type="domain" description="EamA" evidence="6">
    <location>
        <begin position="10"/>
        <end position="140"/>
    </location>
</feature>
<name>A0A5L4IKB4_CAMFE</name>
<keyword evidence="3 5" id="KW-1133">Transmembrane helix</keyword>
<dbReference type="InterPro" id="IPR037185">
    <property type="entry name" value="EmrE-like"/>
</dbReference>
<evidence type="ECO:0000256" key="2">
    <source>
        <dbReference type="ARBA" id="ARBA00022692"/>
    </source>
</evidence>
<organism evidence="7">
    <name type="scientific">Campylobacter fetus</name>
    <dbReference type="NCBI Taxonomy" id="196"/>
    <lineage>
        <taxon>Bacteria</taxon>
        <taxon>Pseudomonadati</taxon>
        <taxon>Campylobacterota</taxon>
        <taxon>Epsilonproteobacteria</taxon>
        <taxon>Campylobacterales</taxon>
        <taxon>Campylobacteraceae</taxon>
        <taxon>Campylobacter</taxon>
    </lineage>
</organism>